<dbReference type="AlphaFoldDB" id="A0A9X0AQR3"/>
<evidence type="ECO:0000256" key="1">
    <source>
        <dbReference type="ARBA" id="ARBA00022598"/>
    </source>
</evidence>
<sequence>MQAIDGLVFACEAIRAIAAQHGIKATMTPKPMSLKTTNGLHMHISTIGLEDTNDNLAGILEKLRAITIFGIVNYEGFKRVEEDVAGEIVAWGTVNHDMPVRKINGSHWELRLSDATANFYLFLAVFLKAGMAGVYGKKPLIQKDVQKFPKDIPDTALIEEYKVTERLPGSLKEAIEIARFDTDIATWICQ</sequence>
<organism evidence="5 6">
    <name type="scientific">Sclerotinia nivalis</name>
    <dbReference type="NCBI Taxonomy" id="352851"/>
    <lineage>
        <taxon>Eukaryota</taxon>
        <taxon>Fungi</taxon>
        <taxon>Dikarya</taxon>
        <taxon>Ascomycota</taxon>
        <taxon>Pezizomycotina</taxon>
        <taxon>Leotiomycetes</taxon>
        <taxon>Helotiales</taxon>
        <taxon>Sclerotiniaceae</taxon>
        <taxon>Sclerotinia</taxon>
    </lineage>
</organism>
<dbReference type="EMBL" id="JAPEIS010000004">
    <property type="protein sequence ID" value="KAJ8067169.1"/>
    <property type="molecule type" value="Genomic_DNA"/>
</dbReference>
<proteinExistence type="inferred from homology"/>
<dbReference type="InterPro" id="IPR014746">
    <property type="entry name" value="Gln_synth/guanido_kin_cat_dom"/>
</dbReference>
<evidence type="ECO:0000256" key="3">
    <source>
        <dbReference type="RuleBase" id="RU000384"/>
    </source>
</evidence>
<evidence type="ECO:0000313" key="5">
    <source>
        <dbReference type="EMBL" id="KAJ8067169.1"/>
    </source>
</evidence>
<feature type="domain" description="GS catalytic" evidence="4">
    <location>
        <begin position="1"/>
        <end position="190"/>
    </location>
</feature>
<dbReference type="Proteomes" id="UP001152300">
    <property type="component" value="Unassembled WGS sequence"/>
</dbReference>
<keyword evidence="1" id="KW-0436">Ligase</keyword>
<dbReference type="InterPro" id="IPR008146">
    <property type="entry name" value="Gln_synth_cat_dom"/>
</dbReference>
<dbReference type="SMART" id="SM01230">
    <property type="entry name" value="Gln-synt_C"/>
    <property type="match status" value="1"/>
</dbReference>
<name>A0A9X0AQR3_9HELO</name>
<dbReference type="Pfam" id="PF00120">
    <property type="entry name" value="Gln-synt_C"/>
    <property type="match status" value="1"/>
</dbReference>
<dbReference type="SUPFAM" id="SSF55931">
    <property type="entry name" value="Glutamine synthetase/guanido kinase"/>
    <property type="match status" value="1"/>
</dbReference>
<dbReference type="PANTHER" id="PTHR43785">
    <property type="entry name" value="GAMMA-GLUTAMYLPUTRESCINE SYNTHETASE"/>
    <property type="match status" value="1"/>
</dbReference>
<comment type="similarity">
    <text evidence="2 3">Belongs to the glutamine synthetase family.</text>
</comment>
<keyword evidence="6" id="KW-1185">Reference proteome</keyword>
<evidence type="ECO:0000313" key="6">
    <source>
        <dbReference type="Proteomes" id="UP001152300"/>
    </source>
</evidence>
<accession>A0A9X0AQR3</accession>
<protein>
    <recommendedName>
        <fullName evidence="4">GS catalytic domain-containing protein</fullName>
    </recommendedName>
</protein>
<dbReference type="PANTHER" id="PTHR43785:SF2">
    <property type="entry name" value="TYPE-1 GLUTAMINE SYNTHETASE 1"/>
    <property type="match status" value="1"/>
</dbReference>
<evidence type="ECO:0000259" key="4">
    <source>
        <dbReference type="PROSITE" id="PS51987"/>
    </source>
</evidence>
<dbReference type="GO" id="GO:0004356">
    <property type="term" value="F:glutamine synthetase activity"/>
    <property type="evidence" value="ECO:0007669"/>
    <property type="project" value="InterPro"/>
</dbReference>
<evidence type="ECO:0000256" key="2">
    <source>
        <dbReference type="PROSITE-ProRule" id="PRU01331"/>
    </source>
</evidence>
<comment type="caution">
    <text evidence="5">The sequence shown here is derived from an EMBL/GenBank/DDBJ whole genome shotgun (WGS) entry which is preliminary data.</text>
</comment>
<dbReference type="PROSITE" id="PS51987">
    <property type="entry name" value="GS_CATALYTIC"/>
    <property type="match status" value="1"/>
</dbReference>
<reference evidence="5" key="1">
    <citation type="submission" date="2022-11" db="EMBL/GenBank/DDBJ databases">
        <title>Genome Resource of Sclerotinia nivalis Strain SnTB1, a Plant Pathogen Isolated from American Ginseng.</title>
        <authorList>
            <person name="Fan S."/>
        </authorList>
    </citation>
    <scope>NUCLEOTIDE SEQUENCE</scope>
    <source>
        <strain evidence="5">SnTB1</strain>
    </source>
</reference>
<dbReference type="OrthoDB" id="3364440at2759"/>
<dbReference type="Gene3D" id="3.30.590.10">
    <property type="entry name" value="Glutamine synthetase/guanido kinase, catalytic domain"/>
    <property type="match status" value="1"/>
</dbReference>
<gene>
    <name evidence="5" type="ORF">OCU04_004536</name>
</gene>